<dbReference type="GO" id="GO:0030036">
    <property type="term" value="P:actin cytoskeleton organization"/>
    <property type="evidence" value="ECO:0007669"/>
    <property type="project" value="TreeGrafter"/>
</dbReference>
<accession>A0A7R8WUZ3</accession>
<evidence type="ECO:0000313" key="1">
    <source>
        <dbReference type="EMBL" id="CAD7238562.1"/>
    </source>
</evidence>
<dbReference type="PANTHER" id="PTHR19981:SF1">
    <property type="entry name" value="RHEA, ISOFORM B"/>
    <property type="match status" value="1"/>
</dbReference>
<dbReference type="InterPro" id="IPR035963">
    <property type="entry name" value="FERM_2"/>
</dbReference>
<dbReference type="GO" id="GO:0005886">
    <property type="term" value="C:plasma membrane"/>
    <property type="evidence" value="ECO:0007669"/>
    <property type="project" value="TreeGrafter"/>
</dbReference>
<dbReference type="InterPro" id="IPR014352">
    <property type="entry name" value="FERM/acyl-CoA-bd_prot_sf"/>
</dbReference>
<dbReference type="InterPro" id="IPR000299">
    <property type="entry name" value="FERM_domain"/>
</dbReference>
<dbReference type="InterPro" id="IPR019748">
    <property type="entry name" value="FERM_central"/>
</dbReference>
<dbReference type="PROSITE" id="PS00660">
    <property type="entry name" value="FERM_1"/>
    <property type="match status" value="1"/>
</dbReference>
<dbReference type="InterPro" id="IPR019747">
    <property type="entry name" value="FERM_CS"/>
</dbReference>
<proteinExistence type="predicted"/>
<name>A0A7R8WUZ3_9CRUS</name>
<dbReference type="PROSITE" id="PS50057">
    <property type="entry name" value="FERM_3"/>
    <property type="match status" value="1"/>
</dbReference>
<reference evidence="1" key="1">
    <citation type="submission" date="2020-11" db="EMBL/GenBank/DDBJ databases">
        <authorList>
            <person name="Tran Van P."/>
        </authorList>
    </citation>
    <scope>NUCLEOTIDE SEQUENCE</scope>
</reference>
<dbReference type="Gene3D" id="1.20.80.10">
    <property type="match status" value="1"/>
</dbReference>
<protein>
    <submittedName>
        <fullName evidence="1">Uncharacterized protein</fullName>
    </submittedName>
</protein>
<dbReference type="PANTHER" id="PTHR19981">
    <property type="entry name" value="TALIN"/>
    <property type="match status" value="1"/>
</dbReference>
<dbReference type="GO" id="GO:0098609">
    <property type="term" value="P:cell-cell adhesion"/>
    <property type="evidence" value="ECO:0007669"/>
    <property type="project" value="TreeGrafter"/>
</dbReference>
<dbReference type="AlphaFoldDB" id="A0A7R8WUZ3"/>
<dbReference type="GO" id="GO:0005178">
    <property type="term" value="F:integrin binding"/>
    <property type="evidence" value="ECO:0007669"/>
    <property type="project" value="TreeGrafter"/>
</dbReference>
<dbReference type="Pfam" id="PF00373">
    <property type="entry name" value="FERM_M"/>
    <property type="match status" value="1"/>
</dbReference>
<dbReference type="GO" id="GO:0005925">
    <property type="term" value="C:focal adhesion"/>
    <property type="evidence" value="ECO:0007669"/>
    <property type="project" value="TreeGrafter"/>
</dbReference>
<dbReference type="EMBL" id="OB703916">
    <property type="protein sequence ID" value="CAD7238562.1"/>
    <property type="molecule type" value="Genomic_DNA"/>
</dbReference>
<dbReference type="OrthoDB" id="10262320at2759"/>
<gene>
    <name evidence="1" type="ORF">CTOB1V02_LOCUS16377</name>
</gene>
<feature type="non-terminal residue" evidence="1">
    <location>
        <position position="1"/>
    </location>
</feature>
<dbReference type="Gene3D" id="3.10.20.90">
    <property type="entry name" value="Phosphatidylinositol 3-kinase Catalytic Subunit, Chain A, domain 1"/>
    <property type="match status" value="1"/>
</dbReference>
<organism evidence="1">
    <name type="scientific">Cyprideis torosa</name>
    <dbReference type="NCBI Taxonomy" id="163714"/>
    <lineage>
        <taxon>Eukaryota</taxon>
        <taxon>Metazoa</taxon>
        <taxon>Ecdysozoa</taxon>
        <taxon>Arthropoda</taxon>
        <taxon>Crustacea</taxon>
        <taxon>Oligostraca</taxon>
        <taxon>Ostracoda</taxon>
        <taxon>Podocopa</taxon>
        <taxon>Podocopida</taxon>
        <taxon>Cytherocopina</taxon>
        <taxon>Cytheroidea</taxon>
        <taxon>Cytherideidae</taxon>
        <taxon>Cyprideis</taxon>
    </lineage>
</organism>
<dbReference type="SUPFAM" id="SSF47031">
    <property type="entry name" value="Second domain of FERM"/>
    <property type="match status" value="1"/>
</dbReference>
<dbReference type="CDD" id="cd14473">
    <property type="entry name" value="FERM_B-lobe"/>
    <property type="match status" value="1"/>
</dbReference>
<sequence>IWFGFRKRRDKDGDIIDPKMEQLKRKLKTDDEVPWVDHSKTLDEQGIGKDETLLLRRKFFVSDKNIDANDPVQLGLLYAQCKKTILDGTHPVTQALAVQLAGYQCQVEMGEWNPKQHENK</sequence>
<dbReference type="GO" id="GO:0005737">
    <property type="term" value="C:cytoplasm"/>
    <property type="evidence" value="ECO:0007669"/>
    <property type="project" value="TreeGrafter"/>
</dbReference>